<evidence type="ECO:0000313" key="9">
    <source>
        <dbReference type="Proteomes" id="UP000735302"/>
    </source>
</evidence>
<feature type="domain" description="VWFA" evidence="7">
    <location>
        <begin position="254"/>
        <end position="429"/>
    </location>
</feature>
<feature type="domain" description="VWFA" evidence="7">
    <location>
        <begin position="2723"/>
        <end position="2898"/>
    </location>
</feature>
<keyword evidence="3" id="KW-0732">Signal</keyword>
<sequence length="3202" mass="357079">RRRVENPVEPKPPAEDKPKTVQDPSKLDLVFLVHASPNVDNEKYEYYRKFMLDTLTGADIDSGAVRVGAVLYGSNGVMAFPLNKHLTRESVENAITTLPRWGTSRASVAAGIDTARVQVFTPEAGDREDAPNLLIVVTDSDSNTDVKQIEASAQQLKDTGTKIYAAGFGLPHEEELMTVASSDYDVYNADSVEGLSPFKDTIVKETSALRGRVIPAQEATTPMEVVEPVETTTQEEEVTRPKQPENWADAEKLDLVFLIHTSKKKINRADYDYYKSFMNDVISGANIDSGAVRVGAAIYKKQGVLAFPLNRYLTRDSLTEAIDGLPLMAASFTNVASGMDTVNEQLFTPSAGDRDDAPNLLIVLTNSNSTEDVDKIEASAQKLKDYGTKVYAVGLGLDSKEELKTIASSESDVFNPSDGEGLSVAKDTIVQQTAPLRQRDEPKDTSGLSVDDSPKADIAILYHLGSKTNPKEITEFFVPFMTSLIEKAKVDNGDVRISLTNFAKRPRIRFNLDKYSKSAPILREFKKINKRARARYANLGKALNGMRTQIFRESAGDRPEAPNAIILITNHIDRQDPKPYGREAEALKRAGVKIITVAFGQDELRELNGIASTPLDENVIRFNDMASLAQPQNIDKVRDTVRALQDAPRVTPPAPRVITTEEPTTPALDVRSTDKADIVFAVHFSGSDDDFDRLINYMKSVVETSDVDGRRVQFGLYYDRGIVPFNLNKYKSNQAIANALDSMRKDTRARTFDLSGALYFVRSRMFQPRNGDREDAPNAVIVVTDTNSGLSPREIDRAVKETEAADISLYTVGVGLPNVDEIRRIASSPRNVFSYPNYPALDQYGAAVRGEIRAMNTRRARPRVTVPTTRCDAPVDLIFAFQQTTQITGREFRRMIQFSKQFVFHTDGIDTGRIRVGAISFADWVEEEFTLHDSHNRQGVYWDLDEIYFSPERPSSSLYNVFDYISSKIEWRRDSPTRRIAIVLMSQRLDSQEAHHYIRASVKAKAHGVHIYTIGVGADLADDFAQLASQPWQANYLILTSYDEYALINPYSVSLCKACSDAQIDLVFVLDASTSVTEPNFELMKDFVKDFLYEADIDGGNVRVGVIIYSTEDHVEFQMNTYRSKVDVYNAVDNIPYRYGSTNTADALKTMRTEMFTARNGDRPDVENICIVVTDGVSNINSRRTIPEAEQARAEGIHIYAIGIGLTDTRELDGIASKPVDENRFAVQEFSELRDLRHKVFSALCCGNARIDLVFVLDASTSVTEPNFQLMKNFVKDFLSEADIDGGNVRVGVIIYSTEDHVEFQMNTYRSKSDVYNAVDNIPYRYGSTNTADALKTMRTEMFIARNGDRPDVENICIVVTDGVSNINSRRTIPEAEQARSEGIHIYAIGIGLTDTKELDGIASKPVEENRFAVQEFTELADLRHKVFSALCSTERPVMTPSPPRSISCADARIDLVFVLDASTSVTEPNFELMKDFVKDFLYEADIDGGNVRVGVIIYSTEDHVEFQMNTYRSKVDVYNAVDNIPYRYGSTNTADALKTMRTEMFTARNGDRPDVENICIVVTDGVSNINSRRTIPEAEQARAEGIHIYAIGIGLTDTKELDGIASKPVDENRFAVQEFTELRDLRHRVFTALCSTEAPTRPPPSISCADARIDLVFILDASTSVTEPNFDLMKDFVKDFLYEADIDGGNVRVGVIIYSTEDHVEFQMNTYRSKVDVYNAVDNIPYRYGSTNTADALKTMRTEMFTARNGDRPDVENICIIVTDGVSNINSRRTIPEAEQARGEGIHIYAIGIGLTDTKELDGIASKPVDENRFAVQEFTELRDLRHRVFTALCSTERPVITTPPPALVSCADARIDLVFVLDASTSVTEPNFDLMKDFVKDFLYEADIDSGNVRVGVIIYSTEDHVEFQMNTYRSKVDVYNAVDNIPYRYGSTNTADALKTMRTEMFTARNGDRPNVENICIVVTDGVSNINSRRTIPEAEQARAEGIHIYAIGIGLTDTRELDGIASKPVDENRFAVQEFTELRDLRHRVFSALCSTETPVIYTPAPIVSCADARIDLVFVLDASTSVTEPNFDLMKDFVKDFLYEADIDSGNVRVGVIIYSTEDHVEFQMNTYRSKVDVYNAVDNIPYRYGSTNTADALKTMRTEMFTARNGDRPDVENICIVVTDGVSNINSRRTIPEAEQARGEGIHIYAIGIGLTDTRELDGIASKPVEENRFAVQEFTELRDLRHKVFSALCSTEAPVMTTPPPPQINGVSNINSRRTIPEAEQARAEGIHIYAIGIGLTDTKELDGIASKPVDENRFAVQEFSELRDLRHKVFSALCSTEAPVITTPPPPSISCGDARIDLVFVLDASTSVTEPNFELMKDFVKDFLYEADIDGGNVRVGVIIYSTEDHVEFQMNTYRSKVDVYNAVDNIPYRYGSTNTADALKTMRTEMFTARNGDRPDVENICIVVTDGVSNINSRRTIPEAEQARGEGIHIYAIGIGLTDTKELDGIASKPVDENRFAVQEFSELRDLRHKVFSALCCADARIDLVFVLDASTSVTEPNFDLMKDFVKDFLYEADIDSGNVRVGVIIYSTEDHVEFQMNTYRSKVDVYNAVDNIPYRYGSTNTADALKTMRTEMFTARNGDRPDVENICIVVTDGVSNINSRRTIPEAEQARAEGIHIYAIGIGLTDTRELDGIASKPVEENKFAVQEFSELRDLRHKVFSALCCADARIDLVFVLDASTSVTEPNFDLMKDFVKDFLYEADIDSGNVRVGVIIYSTEDHVEFQMNTYRSKVDVYNAVDNIPYRYGSTNTADALKTMRTEMFTARNGDRPDVENICIVVTDGVSNINSRRTIPEAEQARAEGIHIYAIGIGLTDTRELDGIASKPVDENKFAVQEFSELRDLRHKVFSALCKFYRGSCYHYTTSWSSQRTIPEAEQARGEGIHIYAIGIGLTDTRELDGIASKPVEENKFAVQEFSELRDLRHKVFSALCSTEAPVITTPPPGPVSCADARIDLVFVLDASTSVTEPNFDLMKDFVKDFLYEADIDSGNVRVGVIIYSTEDHVEFQMNTYRSKVDVYNAVDNIPYRYGSTNTADALKTMRTEMFTARNGDRPDVENICIVVTDGVSNINSRRTIPEAEQARAEGIHIYAIGIGLTDTKELDGIASKPVDENRFAVQEFSELRDLRHKVFSALCSTEAPIITTPPPGPVSK</sequence>
<feature type="region of interest" description="Disordered" evidence="6">
    <location>
        <begin position="1"/>
        <end position="21"/>
    </location>
</feature>
<comment type="subcellular location">
    <subcellularLocation>
        <location evidence="1">Secreted</location>
    </subcellularLocation>
</comment>
<evidence type="ECO:0000313" key="8">
    <source>
        <dbReference type="EMBL" id="GFN87836.1"/>
    </source>
</evidence>
<evidence type="ECO:0000256" key="1">
    <source>
        <dbReference type="ARBA" id="ARBA00004613"/>
    </source>
</evidence>
<evidence type="ECO:0000256" key="2">
    <source>
        <dbReference type="ARBA" id="ARBA00022525"/>
    </source>
</evidence>
<evidence type="ECO:0000256" key="5">
    <source>
        <dbReference type="ARBA" id="ARBA00023180"/>
    </source>
</evidence>
<feature type="domain" description="VWFA" evidence="7">
    <location>
        <begin position="876"/>
        <end position="1055"/>
    </location>
</feature>
<feature type="domain" description="VWFA" evidence="7">
    <location>
        <begin position="1455"/>
        <end position="1630"/>
    </location>
</feature>
<dbReference type="CDD" id="cd01450">
    <property type="entry name" value="vWFA_subfamily_ECM"/>
    <property type="match status" value="14"/>
</dbReference>
<feature type="compositionally biased region" description="Basic and acidic residues" evidence="6">
    <location>
        <begin position="1"/>
        <end position="20"/>
    </location>
</feature>
<evidence type="ECO:0000259" key="7">
    <source>
        <dbReference type="PROSITE" id="PS50234"/>
    </source>
</evidence>
<feature type="domain" description="VWFA" evidence="7">
    <location>
        <begin position="2256"/>
        <end position="2321"/>
    </location>
</feature>
<feature type="domain" description="VWFA" evidence="7">
    <location>
        <begin position="2349"/>
        <end position="2524"/>
    </location>
</feature>
<dbReference type="SUPFAM" id="SSF53300">
    <property type="entry name" value="vWA-like"/>
    <property type="match status" value="17"/>
</dbReference>
<keyword evidence="4" id="KW-0677">Repeat</keyword>
<dbReference type="PROSITE" id="PS50234">
    <property type="entry name" value="VWFA"/>
    <property type="match status" value="16"/>
</dbReference>
<protein>
    <submittedName>
        <fullName evidence="8">Collagen alpha-3(Vi) chain</fullName>
    </submittedName>
</protein>
<keyword evidence="2" id="KW-0964">Secreted</keyword>
<dbReference type="SMART" id="SM00327">
    <property type="entry name" value="VWA"/>
    <property type="match status" value="15"/>
</dbReference>
<dbReference type="PRINTS" id="PR00453">
    <property type="entry name" value="VWFADOMAIN"/>
</dbReference>
<comment type="caution">
    <text evidence="8">The sequence shown here is derived from an EMBL/GenBank/DDBJ whole genome shotgun (WGS) entry which is preliminary data.</text>
</comment>
<feature type="domain" description="VWFA" evidence="7">
    <location>
        <begin position="1252"/>
        <end position="1427"/>
    </location>
</feature>
<organism evidence="8 9">
    <name type="scientific">Plakobranchus ocellatus</name>
    <dbReference type="NCBI Taxonomy" id="259542"/>
    <lineage>
        <taxon>Eukaryota</taxon>
        <taxon>Metazoa</taxon>
        <taxon>Spiralia</taxon>
        <taxon>Lophotrochozoa</taxon>
        <taxon>Mollusca</taxon>
        <taxon>Gastropoda</taxon>
        <taxon>Heterobranchia</taxon>
        <taxon>Euthyneura</taxon>
        <taxon>Panpulmonata</taxon>
        <taxon>Sacoglossa</taxon>
        <taxon>Placobranchoidea</taxon>
        <taxon>Plakobranchidae</taxon>
        <taxon>Plakobranchus</taxon>
    </lineage>
</organism>
<keyword evidence="9" id="KW-1185">Reference proteome</keyword>
<dbReference type="InterPro" id="IPR050525">
    <property type="entry name" value="ECM_Assembly_Org"/>
</dbReference>
<dbReference type="InterPro" id="IPR036465">
    <property type="entry name" value="vWFA_dom_sf"/>
</dbReference>
<feature type="non-terminal residue" evidence="8">
    <location>
        <position position="1"/>
    </location>
</feature>
<feature type="domain" description="VWFA" evidence="7">
    <location>
        <begin position="3005"/>
        <end position="3180"/>
    </location>
</feature>
<keyword evidence="8" id="KW-0176">Collagen</keyword>
<keyword evidence="5" id="KW-0325">Glycoprotein</keyword>
<feature type="domain" description="VWFA" evidence="7">
    <location>
        <begin position="457"/>
        <end position="637"/>
    </location>
</feature>
<dbReference type="EMBL" id="BLXT01001803">
    <property type="protein sequence ID" value="GFN87836.1"/>
    <property type="molecule type" value="Genomic_DNA"/>
</dbReference>
<gene>
    <name evidence="8" type="ORF">PoB_001434200</name>
</gene>
<feature type="domain" description="VWFA" evidence="7">
    <location>
        <begin position="28"/>
        <end position="202"/>
    </location>
</feature>
<dbReference type="Gene3D" id="3.40.50.410">
    <property type="entry name" value="von Willebrand factor, type A domain"/>
    <property type="match status" value="17"/>
</dbReference>
<feature type="domain" description="VWFA" evidence="7">
    <location>
        <begin position="677"/>
        <end position="852"/>
    </location>
</feature>
<accession>A0AAV3YZX1</accession>
<dbReference type="InterPro" id="IPR002035">
    <property type="entry name" value="VWF_A"/>
</dbReference>
<dbReference type="PANTHER" id="PTHR24020:SF84">
    <property type="entry name" value="VWFA DOMAIN-CONTAINING PROTEIN"/>
    <property type="match status" value="1"/>
</dbReference>
<reference evidence="8 9" key="1">
    <citation type="journal article" date="2021" name="Elife">
        <title>Chloroplast acquisition without the gene transfer in kleptoplastic sea slugs, Plakobranchus ocellatus.</title>
        <authorList>
            <person name="Maeda T."/>
            <person name="Takahashi S."/>
            <person name="Yoshida T."/>
            <person name="Shimamura S."/>
            <person name="Takaki Y."/>
            <person name="Nagai Y."/>
            <person name="Toyoda A."/>
            <person name="Suzuki Y."/>
            <person name="Arimoto A."/>
            <person name="Ishii H."/>
            <person name="Satoh N."/>
            <person name="Nishiyama T."/>
            <person name="Hasebe M."/>
            <person name="Maruyama T."/>
            <person name="Minagawa J."/>
            <person name="Obokata J."/>
            <person name="Shigenobu S."/>
        </authorList>
    </citation>
    <scope>NUCLEOTIDE SEQUENCE [LARGE SCALE GENOMIC DNA]</scope>
</reference>
<feature type="domain" description="VWFA" evidence="7">
    <location>
        <begin position="1655"/>
        <end position="1830"/>
    </location>
</feature>
<evidence type="ECO:0000256" key="4">
    <source>
        <dbReference type="ARBA" id="ARBA00022737"/>
    </source>
</evidence>
<dbReference type="PANTHER" id="PTHR24020">
    <property type="entry name" value="COLLAGEN ALPHA"/>
    <property type="match status" value="1"/>
</dbReference>
<feature type="domain" description="VWFA" evidence="7">
    <location>
        <begin position="1065"/>
        <end position="1240"/>
    </location>
</feature>
<dbReference type="GO" id="GO:0005581">
    <property type="term" value="C:collagen trimer"/>
    <property type="evidence" value="ECO:0007669"/>
    <property type="project" value="UniProtKB-KW"/>
</dbReference>
<dbReference type="Proteomes" id="UP000735302">
    <property type="component" value="Unassembled WGS sequence"/>
</dbReference>
<dbReference type="FunFam" id="3.40.50.410:FF:000004">
    <property type="entry name" value="collagen alpha-6(VI) chain"/>
    <property type="match status" value="10"/>
</dbReference>
<dbReference type="GO" id="GO:0005576">
    <property type="term" value="C:extracellular region"/>
    <property type="evidence" value="ECO:0007669"/>
    <property type="project" value="UniProtKB-SubCell"/>
</dbReference>
<feature type="domain" description="VWFA" evidence="7">
    <location>
        <begin position="2536"/>
        <end position="2711"/>
    </location>
</feature>
<dbReference type="Pfam" id="PF00092">
    <property type="entry name" value="VWA"/>
    <property type="match status" value="17"/>
</dbReference>
<proteinExistence type="predicted"/>
<feature type="domain" description="VWFA" evidence="7">
    <location>
        <begin position="1858"/>
        <end position="2033"/>
    </location>
</feature>
<evidence type="ECO:0000256" key="6">
    <source>
        <dbReference type="SAM" id="MobiDB-lite"/>
    </source>
</evidence>
<name>A0AAV3YZX1_9GAST</name>
<evidence type="ECO:0000256" key="3">
    <source>
        <dbReference type="ARBA" id="ARBA00022729"/>
    </source>
</evidence>
<feature type="domain" description="VWFA" evidence="7">
    <location>
        <begin position="2060"/>
        <end position="2235"/>
    </location>
</feature>